<evidence type="ECO:0000313" key="4">
    <source>
        <dbReference type="Proteomes" id="UP000185596"/>
    </source>
</evidence>
<evidence type="ECO:0000259" key="2">
    <source>
        <dbReference type="Pfam" id="PF03795"/>
    </source>
</evidence>
<gene>
    <name evidence="3" type="ORF">BU204_19025</name>
</gene>
<accession>A0A1Q8CNR8</accession>
<comment type="caution">
    <text evidence="3">The sequence shown here is derived from an EMBL/GenBank/DDBJ whole genome shotgun (WGS) entry which is preliminary data.</text>
</comment>
<dbReference type="STRING" id="1912961.BU204_19025"/>
<sequence length="131" mass="14589">MRYLLLIYTNAENWEHPIFLRDPRFLALPQAERDELVRQTEALHKEIMSSGELVADAALAAPAAARSVRTRDGAPVSTDGPYVEAKEQLAGFVMVDCETPERAAEIASRFPDARFSAVEVRPVMDDLGQEM</sequence>
<organism evidence="3 4">
    <name type="scientific">Actinophytocola xanthii</name>
    <dbReference type="NCBI Taxonomy" id="1912961"/>
    <lineage>
        <taxon>Bacteria</taxon>
        <taxon>Bacillati</taxon>
        <taxon>Actinomycetota</taxon>
        <taxon>Actinomycetes</taxon>
        <taxon>Pseudonocardiales</taxon>
        <taxon>Pseudonocardiaceae</taxon>
    </lineage>
</organism>
<comment type="similarity">
    <text evidence="1">Belongs to the YciI family.</text>
</comment>
<dbReference type="AlphaFoldDB" id="A0A1Q8CNR8"/>
<dbReference type="RefSeq" id="WP_075127045.1">
    <property type="nucleotide sequence ID" value="NZ_MSIE01000034.1"/>
</dbReference>
<dbReference type="EMBL" id="MSIE01000034">
    <property type="protein sequence ID" value="OLF15993.1"/>
    <property type="molecule type" value="Genomic_DNA"/>
</dbReference>
<evidence type="ECO:0000313" key="3">
    <source>
        <dbReference type="EMBL" id="OLF15993.1"/>
    </source>
</evidence>
<reference evidence="3 4" key="1">
    <citation type="submission" date="2016-12" db="EMBL/GenBank/DDBJ databases">
        <title>The draft genome sequence of Actinophytocola sp. 11-183.</title>
        <authorList>
            <person name="Wang W."/>
            <person name="Yuan L."/>
        </authorList>
    </citation>
    <scope>NUCLEOTIDE SEQUENCE [LARGE SCALE GENOMIC DNA]</scope>
    <source>
        <strain evidence="3 4">11-183</strain>
    </source>
</reference>
<dbReference type="Proteomes" id="UP000185596">
    <property type="component" value="Unassembled WGS sequence"/>
</dbReference>
<name>A0A1Q8CNR8_9PSEU</name>
<evidence type="ECO:0000256" key="1">
    <source>
        <dbReference type="ARBA" id="ARBA00007689"/>
    </source>
</evidence>
<dbReference type="InterPro" id="IPR005545">
    <property type="entry name" value="YCII"/>
</dbReference>
<dbReference type="PANTHER" id="PTHR35174:SF3">
    <property type="entry name" value="BLL7171 PROTEIN"/>
    <property type="match status" value="1"/>
</dbReference>
<protein>
    <recommendedName>
        <fullName evidence="2">YCII-related domain-containing protein</fullName>
    </recommendedName>
</protein>
<keyword evidence="4" id="KW-1185">Reference proteome</keyword>
<proteinExistence type="inferred from homology"/>
<dbReference type="Gene3D" id="3.30.70.1060">
    <property type="entry name" value="Dimeric alpha+beta barrel"/>
    <property type="match status" value="1"/>
</dbReference>
<dbReference type="InterPro" id="IPR011008">
    <property type="entry name" value="Dimeric_a/b-barrel"/>
</dbReference>
<dbReference type="PANTHER" id="PTHR35174">
    <property type="entry name" value="BLL7171 PROTEIN-RELATED"/>
    <property type="match status" value="1"/>
</dbReference>
<dbReference type="Pfam" id="PF03795">
    <property type="entry name" value="YCII"/>
    <property type="match status" value="1"/>
</dbReference>
<dbReference type="SUPFAM" id="SSF54909">
    <property type="entry name" value="Dimeric alpha+beta barrel"/>
    <property type="match status" value="1"/>
</dbReference>
<dbReference type="OrthoDB" id="668782at2"/>
<feature type="domain" description="YCII-related" evidence="2">
    <location>
        <begin position="1"/>
        <end position="125"/>
    </location>
</feature>